<evidence type="ECO:0000313" key="2">
    <source>
        <dbReference type="EMBL" id="HDX32454.1"/>
    </source>
</evidence>
<dbReference type="SUPFAM" id="SSF53187">
    <property type="entry name" value="Zn-dependent exopeptidases"/>
    <property type="match status" value="1"/>
</dbReference>
<dbReference type="Gene3D" id="3.40.630.10">
    <property type="entry name" value="Zn peptidases"/>
    <property type="match status" value="1"/>
</dbReference>
<proteinExistence type="predicted"/>
<dbReference type="InterPro" id="IPR007484">
    <property type="entry name" value="Peptidase_M28"/>
</dbReference>
<feature type="domain" description="Peptidase M28" evidence="1">
    <location>
        <begin position="1"/>
        <end position="160"/>
    </location>
</feature>
<gene>
    <name evidence="2" type="ORF">ENQ20_13355</name>
</gene>
<name>A0A7C1FJS1_9CHLR</name>
<comment type="caution">
    <text evidence="2">The sequence shown here is derived from an EMBL/GenBank/DDBJ whole genome shotgun (WGS) entry which is preliminary data.</text>
</comment>
<evidence type="ECO:0000259" key="1">
    <source>
        <dbReference type="Pfam" id="PF04389"/>
    </source>
</evidence>
<dbReference type="EMBL" id="DSMG01000135">
    <property type="protein sequence ID" value="HDX32454.1"/>
    <property type="molecule type" value="Genomic_DNA"/>
</dbReference>
<dbReference type="Pfam" id="PF04389">
    <property type="entry name" value="Peptidase_M28"/>
    <property type="match status" value="1"/>
</dbReference>
<organism evidence="2">
    <name type="scientific">Caldilinea aerophila</name>
    <dbReference type="NCBI Taxonomy" id="133453"/>
    <lineage>
        <taxon>Bacteria</taxon>
        <taxon>Bacillati</taxon>
        <taxon>Chloroflexota</taxon>
        <taxon>Caldilineae</taxon>
        <taxon>Caldilineales</taxon>
        <taxon>Caldilineaceae</taxon>
        <taxon>Caldilinea</taxon>
    </lineage>
</organism>
<sequence length="169" mass="17787">MVVMAHFGTRINASGALDNADGVAALLALAEGLNEAALPFDLEFIAFNGEECLSMGDDEYVRRAGETSFADVALAINMDGIGYATGHNTTARFNAAAKLAKRLEVLVGGYPTLQWTEPWPQSNHSTFAFCGVPALAFSSASAFNLAHFSGNTVEQVSVERVAEAVAAAR</sequence>
<accession>A0A7C1FJS1</accession>
<reference evidence="2" key="1">
    <citation type="journal article" date="2020" name="mSystems">
        <title>Genome- and Community-Level Interaction Insights into Carbon Utilization and Element Cycling Functions of Hydrothermarchaeota in Hydrothermal Sediment.</title>
        <authorList>
            <person name="Zhou Z."/>
            <person name="Liu Y."/>
            <person name="Xu W."/>
            <person name="Pan J."/>
            <person name="Luo Z.H."/>
            <person name="Li M."/>
        </authorList>
    </citation>
    <scope>NUCLEOTIDE SEQUENCE [LARGE SCALE GENOMIC DNA]</scope>
    <source>
        <strain evidence="2">SpSt-289</strain>
    </source>
</reference>
<dbReference type="AlphaFoldDB" id="A0A7C1FJS1"/>
<protein>
    <submittedName>
        <fullName evidence="2">M28 family peptidase</fullName>
    </submittedName>
</protein>